<keyword evidence="10" id="KW-1185">Reference proteome</keyword>
<dbReference type="PROSITE" id="PS50045">
    <property type="entry name" value="SIGMA54_INTERACT_4"/>
    <property type="match status" value="1"/>
</dbReference>
<evidence type="ECO:0000256" key="5">
    <source>
        <dbReference type="ARBA" id="ARBA00023163"/>
    </source>
</evidence>
<dbReference type="RefSeq" id="WP_137269401.1">
    <property type="nucleotide sequence ID" value="NZ_CP101613.1"/>
</dbReference>
<dbReference type="Proteomes" id="UP000661012">
    <property type="component" value="Unassembled WGS sequence"/>
</dbReference>
<dbReference type="EMBL" id="JACYNN010000001">
    <property type="protein sequence ID" value="MBD8105064.1"/>
    <property type="molecule type" value="Genomic_DNA"/>
</dbReference>
<dbReference type="InterPro" id="IPR058031">
    <property type="entry name" value="AAA_lid_NorR"/>
</dbReference>
<dbReference type="SUPFAM" id="SSF52540">
    <property type="entry name" value="P-loop containing nucleoside triphosphate hydrolases"/>
    <property type="match status" value="1"/>
</dbReference>
<dbReference type="PANTHER" id="PTHR32071:SF77">
    <property type="entry name" value="TRANSCRIPTIONAL REGULATORY PROTEIN"/>
    <property type="match status" value="1"/>
</dbReference>
<dbReference type="Gene3D" id="3.40.50.300">
    <property type="entry name" value="P-loop containing nucleotide triphosphate hydrolases"/>
    <property type="match status" value="1"/>
</dbReference>
<dbReference type="OrthoDB" id="9804019at2"/>
<proteinExistence type="predicted"/>
<evidence type="ECO:0000256" key="4">
    <source>
        <dbReference type="ARBA" id="ARBA00023125"/>
    </source>
</evidence>
<sequence length="595" mass="65515">MQGFSSPAIPAAIAPDPLLSDSWFRSQLYGLDRLSDDFPRLRQGELADVLAHHATLQQFARPAINALAEKVADKQAVVILSDASGLVLNTFGDMQALKKAERFALAPGNLWSECGRGTNAIGTALAIDDCCEIDGQQHFLTRNQGLYCAAIPLQTPGGQIAGVLDISGPAHFAHPHTLAWINEAARQIEYLWVKQTLHPDQWLMSLHQGLEGLDRAEELLLVFSDNVLMAANRVAMRELTLRSEQMGSLTFQQLFPHLQQHANQVPQSLTTCDAQHYFFRLRAPARRHVAARQTGSSLLPVPLRDGGDKLVRLLNAGVSLCVQGDTGSGKEYVSRALHQQSRWRQGNFVAINCAAIPEPLIESELFGYQPGAFTGASKNGYIGKIREADGGVLFLDEIGDMPLALQTRLLRVLQEKEVAPLGSSRSWPVNFAVICATHRNLPARVASGEFREDLLYRLQEFSLTLPPLREWPELPAFILQLWQEMGGEQRGIGLSPRLLATLTQQTWPGNVRQLRSVLKVLLALADDDTQLDADSLPPEYRHCSPPLRPALQQHDDALIAATLQRFNGNVSKTAEALGVARSTLYRRAARQSCGD</sequence>
<dbReference type="SUPFAM" id="SSF55781">
    <property type="entry name" value="GAF domain-like"/>
    <property type="match status" value="1"/>
</dbReference>
<dbReference type="InterPro" id="IPR009057">
    <property type="entry name" value="Homeodomain-like_sf"/>
</dbReference>
<dbReference type="EMBL" id="QGAC01000011">
    <property type="protein sequence ID" value="TKJ89601.1"/>
    <property type="molecule type" value="Genomic_DNA"/>
</dbReference>
<dbReference type="PRINTS" id="PR01590">
    <property type="entry name" value="HTHFIS"/>
</dbReference>
<evidence type="ECO:0000256" key="2">
    <source>
        <dbReference type="ARBA" id="ARBA00022840"/>
    </source>
</evidence>
<dbReference type="STRING" id="1219360.GCA_001571305_00756"/>
<dbReference type="Pfam" id="PF25601">
    <property type="entry name" value="AAA_lid_14"/>
    <property type="match status" value="1"/>
</dbReference>
<dbReference type="GO" id="GO:0006355">
    <property type="term" value="P:regulation of DNA-templated transcription"/>
    <property type="evidence" value="ECO:0007669"/>
    <property type="project" value="InterPro"/>
</dbReference>
<evidence type="ECO:0000313" key="7">
    <source>
        <dbReference type="EMBL" id="MBD8105064.1"/>
    </source>
</evidence>
<protein>
    <submittedName>
        <fullName evidence="8">Sigma-54-dependent Fis family transcriptional regulator</fullName>
    </submittedName>
</protein>
<evidence type="ECO:0000313" key="8">
    <source>
        <dbReference type="EMBL" id="TKJ89601.1"/>
    </source>
</evidence>
<dbReference type="InterPro" id="IPR027417">
    <property type="entry name" value="P-loop_NTPase"/>
</dbReference>
<dbReference type="InterPro" id="IPR003593">
    <property type="entry name" value="AAA+_ATPase"/>
</dbReference>
<dbReference type="CDD" id="cd00009">
    <property type="entry name" value="AAA"/>
    <property type="match status" value="1"/>
</dbReference>
<dbReference type="Gene3D" id="3.30.450.40">
    <property type="match status" value="1"/>
</dbReference>
<gene>
    <name evidence="8" type="ORF">EpCFBP13511_12540</name>
    <name evidence="7" type="ORF">IFT93_01345</name>
</gene>
<evidence type="ECO:0000256" key="3">
    <source>
        <dbReference type="ARBA" id="ARBA00023015"/>
    </source>
</evidence>
<dbReference type="SMART" id="SM00382">
    <property type="entry name" value="AAA"/>
    <property type="match status" value="1"/>
</dbReference>
<dbReference type="Pfam" id="PF00158">
    <property type="entry name" value="Sigma54_activat"/>
    <property type="match status" value="1"/>
</dbReference>
<evidence type="ECO:0000259" key="6">
    <source>
        <dbReference type="PROSITE" id="PS50045"/>
    </source>
</evidence>
<dbReference type="GO" id="GO:0005524">
    <property type="term" value="F:ATP binding"/>
    <property type="evidence" value="ECO:0007669"/>
    <property type="project" value="UniProtKB-KW"/>
</dbReference>
<dbReference type="InterPro" id="IPR002197">
    <property type="entry name" value="HTH_Fis"/>
</dbReference>
<keyword evidence="2" id="KW-0067">ATP-binding</keyword>
<keyword evidence="3" id="KW-0805">Transcription regulation</keyword>
<reference evidence="7 10" key="2">
    <citation type="journal article" date="2020" name="FEMS Microbiol. Ecol.">
        <title>Temporal dynamics of bacterial communities during seed development and maturation.</title>
        <authorList>
            <person name="Chesneau G."/>
            <person name="Torres-Cortes G."/>
            <person name="Briand M."/>
            <person name="Darrasse A."/>
            <person name="Preveaux A."/>
            <person name="Marais C."/>
            <person name="Jacques M.A."/>
            <person name="Shade A."/>
            <person name="Barret M."/>
        </authorList>
    </citation>
    <scope>NUCLEOTIDE SEQUENCE [LARGE SCALE GENOMIC DNA]</scope>
    <source>
        <strain evidence="7 10">CFBP13732</strain>
    </source>
</reference>
<reference evidence="8 9" key="1">
    <citation type="journal article" date="2019" name="Sci. Rep.">
        <title>Differences in resource use lead to coexistence of seed-transmitted microbial populations.</title>
        <authorList>
            <person name="Torres-Cortes G."/>
            <person name="Garcia B.J."/>
            <person name="Compant S."/>
            <person name="Rezki S."/>
            <person name="Jones P."/>
            <person name="Preveaux A."/>
            <person name="Briand M."/>
            <person name="Roulet A."/>
            <person name="Bouchez O."/>
            <person name="Jacobson D."/>
            <person name="Barret M."/>
        </authorList>
    </citation>
    <scope>NUCLEOTIDE SEQUENCE [LARGE SCALE GENOMIC DNA]</scope>
    <source>
        <strain evidence="8 9">CFBP13511</strain>
    </source>
</reference>
<organism evidence="8 9">
    <name type="scientific">Erwinia persicina</name>
    <dbReference type="NCBI Taxonomy" id="55211"/>
    <lineage>
        <taxon>Bacteria</taxon>
        <taxon>Pseudomonadati</taxon>
        <taxon>Pseudomonadota</taxon>
        <taxon>Gammaproteobacteria</taxon>
        <taxon>Enterobacterales</taxon>
        <taxon>Erwiniaceae</taxon>
        <taxon>Erwinia</taxon>
    </lineage>
</organism>
<keyword evidence="5" id="KW-0804">Transcription</keyword>
<dbReference type="Pfam" id="PF02954">
    <property type="entry name" value="HTH_8"/>
    <property type="match status" value="1"/>
</dbReference>
<evidence type="ECO:0000313" key="9">
    <source>
        <dbReference type="Proteomes" id="UP000306393"/>
    </source>
</evidence>
<dbReference type="InterPro" id="IPR002078">
    <property type="entry name" value="Sigma_54_int"/>
</dbReference>
<dbReference type="FunFam" id="3.40.50.300:FF:000006">
    <property type="entry name" value="DNA-binding transcriptional regulator NtrC"/>
    <property type="match status" value="1"/>
</dbReference>
<dbReference type="InterPro" id="IPR029016">
    <property type="entry name" value="GAF-like_dom_sf"/>
</dbReference>
<dbReference type="Pfam" id="PF01590">
    <property type="entry name" value="GAF"/>
    <property type="match status" value="1"/>
</dbReference>
<comment type="caution">
    <text evidence="8">The sequence shown here is derived from an EMBL/GenBank/DDBJ whole genome shotgun (WGS) entry which is preliminary data.</text>
</comment>
<keyword evidence="1" id="KW-0547">Nucleotide-binding</keyword>
<keyword evidence="4" id="KW-0238">DNA-binding</keyword>
<dbReference type="PANTHER" id="PTHR32071">
    <property type="entry name" value="TRANSCRIPTIONAL REGULATORY PROTEIN"/>
    <property type="match status" value="1"/>
</dbReference>
<evidence type="ECO:0000256" key="1">
    <source>
        <dbReference type="ARBA" id="ARBA00022741"/>
    </source>
</evidence>
<dbReference type="InterPro" id="IPR003018">
    <property type="entry name" value="GAF"/>
</dbReference>
<evidence type="ECO:0000313" key="10">
    <source>
        <dbReference type="Proteomes" id="UP000661012"/>
    </source>
</evidence>
<dbReference type="SUPFAM" id="SSF46689">
    <property type="entry name" value="Homeodomain-like"/>
    <property type="match status" value="1"/>
</dbReference>
<dbReference type="AlphaFoldDB" id="A0A4U3F7U8"/>
<name>A0A4U3F7U8_9GAMM</name>
<feature type="domain" description="Sigma-54 factor interaction" evidence="6">
    <location>
        <begin position="312"/>
        <end position="523"/>
    </location>
</feature>
<dbReference type="Proteomes" id="UP000306393">
    <property type="component" value="Unassembled WGS sequence"/>
</dbReference>
<dbReference type="GO" id="GO:0043565">
    <property type="term" value="F:sequence-specific DNA binding"/>
    <property type="evidence" value="ECO:0007669"/>
    <property type="project" value="InterPro"/>
</dbReference>
<dbReference type="Gene3D" id="1.10.8.60">
    <property type="match status" value="1"/>
</dbReference>
<accession>A0A4U3F7U8</accession>
<dbReference type="Gene3D" id="1.10.10.60">
    <property type="entry name" value="Homeodomain-like"/>
    <property type="match status" value="1"/>
</dbReference>